<evidence type="ECO:0000259" key="1">
    <source>
        <dbReference type="PROSITE" id="PS51186"/>
    </source>
</evidence>
<evidence type="ECO:0000313" key="2">
    <source>
        <dbReference type="EMBL" id="MDR7302927.1"/>
    </source>
</evidence>
<gene>
    <name evidence="2" type="ORF">JOF55_003108</name>
</gene>
<organism evidence="2 3">
    <name type="scientific">Haloactinomyces albus</name>
    <dbReference type="NCBI Taxonomy" id="1352928"/>
    <lineage>
        <taxon>Bacteria</taxon>
        <taxon>Bacillati</taxon>
        <taxon>Actinomycetota</taxon>
        <taxon>Actinomycetes</taxon>
        <taxon>Actinopolysporales</taxon>
        <taxon>Actinopolysporaceae</taxon>
        <taxon>Haloactinomyces</taxon>
    </lineage>
</organism>
<dbReference type="Gene3D" id="3.40.630.30">
    <property type="match status" value="1"/>
</dbReference>
<dbReference type="SUPFAM" id="SSF55729">
    <property type="entry name" value="Acyl-CoA N-acyltransferases (Nat)"/>
    <property type="match status" value="1"/>
</dbReference>
<dbReference type="Pfam" id="PF00583">
    <property type="entry name" value="Acetyltransf_1"/>
    <property type="match status" value="1"/>
</dbReference>
<protein>
    <submittedName>
        <fullName evidence="2">GNAT superfamily N-acetyltransferase</fullName>
    </submittedName>
</protein>
<name>A0AAE3ZDJ3_9ACTN</name>
<dbReference type="Proteomes" id="UP001180845">
    <property type="component" value="Unassembled WGS sequence"/>
</dbReference>
<sequence length="289" mass="30669">MDPLHDPDDEELLHPRQARELAGVIETARMASGAVRNGSIGRVGAARVVLNNGNPLTGGNHACALWGTLAEVARTLLHLEETFAEAERAEAVVYASPTTVAEIEGIADDAGWRAVEENVALLYRMRQEPAAVGRGAQPRTAREADVSGMAELLADEAGLSSSGESRLARNLGHRLDDPRCVLSVVDDPGGSRDADAAPEVERLAGFAMGFVEHGVGLVEQVVARPGRRGRGIGRTLVADIVAHVRERGARMIAAHAEEGGSAERFAEVCGFEAVYAVTAYARRVDELLD</sequence>
<reference evidence="2" key="1">
    <citation type="submission" date="2023-07" db="EMBL/GenBank/DDBJ databases">
        <title>Sequencing the genomes of 1000 actinobacteria strains.</title>
        <authorList>
            <person name="Klenk H.-P."/>
        </authorList>
    </citation>
    <scope>NUCLEOTIDE SEQUENCE</scope>
    <source>
        <strain evidence="2">DSM 45977</strain>
    </source>
</reference>
<dbReference type="AlphaFoldDB" id="A0AAE3ZDJ3"/>
<comment type="caution">
    <text evidence="2">The sequence shown here is derived from an EMBL/GenBank/DDBJ whole genome shotgun (WGS) entry which is preliminary data.</text>
</comment>
<keyword evidence="3" id="KW-1185">Reference proteome</keyword>
<feature type="domain" description="N-acetyltransferase" evidence="1">
    <location>
        <begin position="136"/>
        <end position="289"/>
    </location>
</feature>
<dbReference type="InterPro" id="IPR000182">
    <property type="entry name" value="GNAT_dom"/>
</dbReference>
<evidence type="ECO:0000313" key="3">
    <source>
        <dbReference type="Proteomes" id="UP001180845"/>
    </source>
</evidence>
<proteinExistence type="predicted"/>
<dbReference type="EMBL" id="JAVDXW010000001">
    <property type="protein sequence ID" value="MDR7302927.1"/>
    <property type="molecule type" value="Genomic_DNA"/>
</dbReference>
<dbReference type="GO" id="GO:0016747">
    <property type="term" value="F:acyltransferase activity, transferring groups other than amino-acyl groups"/>
    <property type="evidence" value="ECO:0007669"/>
    <property type="project" value="InterPro"/>
</dbReference>
<dbReference type="RefSeq" id="WP_310274870.1">
    <property type="nucleotide sequence ID" value="NZ_JAVDXW010000001.1"/>
</dbReference>
<dbReference type="PROSITE" id="PS51186">
    <property type="entry name" value="GNAT"/>
    <property type="match status" value="1"/>
</dbReference>
<dbReference type="InterPro" id="IPR016181">
    <property type="entry name" value="Acyl_CoA_acyltransferase"/>
</dbReference>
<accession>A0AAE3ZDJ3</accession>